<dbReference type="PANTHER" id="PTHR11609">
    <property type="entry name" value="PURINE BIOSYNTHESIS PROTEIN 6/7, PUR6/7"/>
    <property type="match status" value="1"/>
</dbReference>
<evidence type="ECO:0000313" key="6">
    <source>
        <dbReference type="EMBL" id="SNV19691.1"/>
    </source>
</evidence>
<name>A0A239VBW4_9MICO</name>
<dbReference type="GO" id="GO:0034028">
    <property type="term" value="F:5-(carboxyamino)imidazole ribonucleotide synthase activity"/>
    <property type="evidence" value="ECO:0007669"/>
    <property type="project" value="UniProtKB-UniRule"/>
</dbReference>
<organism evidence="6 7">
    <name type="scientific">Dermatophilus congolensis</name>
    <dbReference type="NCBI Taxonomy" id="1863"/>
    <lineage>
        <taxon>Bacteria</taxon>
        <taxon>Bacillati</taxon>
        <taxon>Actinomycetota</taxon>
        <taxon>Actinomycetes</taxon>
        <taxon>Micrococcales</taxon>
        <taxon>Dermatophilaceae</taxon>
        <taxon>Dermatophilus</taxon>
    </lineage>
</organism>
<dbReference type="STRING" id="1121387.GCA_000429885_02323"/>
<reference evidence="6 7" key="1">
    <citation type="submission" date="2017-06" db="EMBL/GenBank/DDBJ databases">
        <authorList>
            <consortium name="Pathogen Informatics"/>
        </authorList>
    </citation>
    <scope>NUCLEOTIDE SEQUENCE [LARGE SCALE GENOMIC DNA]</scope>
    <source>
        <strain evidence="6 7">NCTC13039</strain>
    </source>
</reference>
<dbReference type="GO" id="GO:0046872">
    <property type="term" value="F:metal ion binding"/>
    <property type="evidence" value="ECO:0007669"/>
    <property type="project" value="InterPro"/>
</dbReference>
<dbReference type="HAMAP" id="MF_01928">
    <property type="entry name" value="PurK"/>
    <property type="match status" value="1"/>
</dbReference>
<feature type="domain" description="ATP-grasp" evidence="5">
    <location>
        <begin position="122"/>
        <end position="335"/>
    </location>
</feature>
<dbReference type="SUPFAM" id="SSF52440">
    <property type="entry name" value="PreATP-grasp domain"/>
    <property type="match status" value="1"/>
</dbReference>
<dbReference type="InterPro" id="IPR003135">
    <property type="entry name" value="ATP-grasp_carboxylate-amine"/>
</dbReference>
<protein>
    <recommendedName>
        <fullName evidence="4">N5-carboxyaminoimidazole ribonucleotide synthase</fullName>
        <shortName evidence="4">N5-CAIR synthase</shortName>
        <ecNumber evidence="4">6.3.4.18</ecNumber>
    </recommendedName>
    <alternativeName>
        <fullName evidence="4">5-(carboxyamino)imidazole ribonucleotide synthetase</fullName>
    </alternativeName>
</protein>
<dbReference type="SUPFAM" id="SSF51246">
    <property type="entry name" value="Rudiment single hybrid motif"/>
    <property type="match status" value="1"/>
</dbReference>
<dbReference type="InterPro" id="IPR011054">
    <property type="entry name" value="Rudment_hybrid_motif"/>
</dbReference>
<dbReference type="AlphaFoldDB" id="A0A239VBW4"/>
<comment type="caution">
    <text evidence="4">Lacks conserved residue(s) required for the propagation of feature annotation.</text>
</comment>
<dbReference type="Gene3D" id="3.30.470.20">
    <property type="entry name" value="ATP-grasp fold, B domain"/>
    <property type="match status" value="1"/>
</dbReference>
<dbReference type="PROSITE" id="PS50975">
    <property type="entry name" value="ATP_GRASP"/>
    <property type="match status" value="1"/>
</dbReference>
<keyword evidence="3 4" id="KW-0067">ATP-binding</keyword>
<comment type="subunit">
    <text evidence="4">Homodimer.</text>
</comment>
<dbReference type="Pfam" id="PF02222">
    <property type="entry name" value="ATP-grasp"/>
    <property type="match status" value="1"/>
</dbReference>
<dbReference type="RefSeq" id="WP_084441367.1">
    <property type="nucleotide sequence ID" value="NZ_JAAFNI010000001.1"/>
</dbReference>
<dbReference type="Pfam" id="PF17769">
    <property type="entry name" value="PurK_C"/>
    <property type="match status" value="1"/>
</dbReference>
<feature type="binding site" evidence="4">
    <location>
        <begin position="305"/>
        <end position="306"/>
    </location>
    <ligand>
        <name>ATP</name>
        <dbReference type="ChEBI" id="CHEBI:30616"/>
    </ligand>
</feature>
<comment type="similarity">
    <text evidence="4">Belongs to the PurK/PurT family.</text>
</comment>
<dbReference type="NCBIfam" id="NF004680">
    <property type="entry name" value="PRK06019.1-6"/>
    <property type="match status" value="1"/>
</dbReference>
<comment type="function">
    <text evidence="4">Catalyzes the ATP-dependent conversion of 5-aminoimidazole ribonucleotide (AIR) and HCO(3)(-) to N5-carboxyaminoimidazole ribonucleotide (N5-CAIR).</text>
</comment>
<evidence type="ECO:0000313" key="7">
    <source>
        <dbReference type="Proteomes" id="UP000242637"/>
    </source>
</evidence>
<dbReference type="GO" id="GO:0005829">
    <property type="term" value="C:cytosol"/>
    <property type="evidence" value="ECO:0007669"/>
    <property type="project" value="TreeGrafter"/>
</dbReference>
<keyword evidence="7" id="KW-1185">Reference proteome</keyword>
<dbReference type="InterPro" id="IPR040686">
    <property type="entry name" value="PurK_C"/>
</dbReference>
<sequence>MNEPTTRDLKPNHAPGGFPIVGIIGGGQLARMCQPPAINLGITLSDLAENTNSAAAQVIPSAPVGSADDLDTVLKFARHCDVITFDHEHIPPHVLHALENENIPLHPRPAALRYAQDKLAMRELMANLNIPSPQWAQVRTPDELAHFADRVGWPIILKTPRGGYDGKGVLLVNEGEHTTGEAATWFNAITGTTPTNDPTNELARATTFPDGLLAEQAITFTRELAIMVARSPMGQASTWQVVETVQTDGICTEVIAPAPDLPPAAATHITAAALRIAEAIDLTGVMAVELFETTDEDGNPQFLVNELALRPHNSGHWTIDGSTTSQFEQHLRAILDLPLGDTSPRNTWTVMGNVLGGQIPEFENLYSTYKHLMAHDPALKIHLYNKAVKPGRKIGHVNVCGDNLLELRERANHATGYLRGTIRQ</sequence>
<keyword evidence="4 6" id="KW-0436">Ligase</keyword>
<evidence type="ECO:0000259" key="5">
    <source>
        <dbReference type="PROSITE" id="PS50975"/>
    </source>
</evidence>
<dbReference type="SUPFAM" id="SSF56059">
    <property type="entry name" value="Glutathione synthetase ATP-binding domain-like"/>
    <property type="match status" value="1"/>
</dbReference>
<comment type="catalytic activity">
    <reaction evidence="4">
        <text>5-amino-1-(5-phospho-beta-D-ribosyl)imidazole + hydrogencarbonate + ATP = 5-carboxyamino-1-(5-phospho-D-ribosyl)imidazole + ADP + phosphate + 2 H(+)</text>
        <dbReference type="Rhea" id="RHEA:19317"/>
        <dbReference type="ChEBI" id="CHEBI:15378"/>
        <dbReference type="ChEBI" id="CHEBI:17544"/>
        <dbReference type="ChEBI" id="CHEBI:30616"/>
        <dbReference type="ChEBI" id="CHEBI:43474"/>
        <dbReference type="ChEBI" id="CHEBI:58730"/>
        <dbReference type="ChEBI" id="CHEBI:137981"/>
        <dbReference type="ChEBI" id="CHEBI:456216"/>
        <dbReference type="EC" id="6.3.4.18"/>
    </reaction>
</comment>
<dbReference type="GeneID" id="63459046"/>
<dbReference type="GO" id="GO:0006189">
    <property type="term" value="P:'de novo' IMP biosynthetic process"/>
    <property type="evidence" value="ECO:0007669"/>
    <property type="project" value="UniProtKB-UniRule"/>
</dbReference>
<dbReference type="UniPathway" id="UPA00074">
    <property type="reaction ID" value="UER00942"/>
</dbReference>
<dbReference type="InterPro" id="IPR054350">
    <property type="entry name" value="PurT/PurK_preATP-grasp"/>
</dbReference>
<feature type="binding site" evidence="4">
    <location>
        <position position="118"/>
    </location>
    <ligand>
        <name>ATP</name>
        <dbReference type="ChEBI" id="CHEBI:30616"/>
    </ligand>
</feature>
<feature type="binding site" evidence="4">
    <location>
        <position position="223"/>
    </location>
    <ligand>
        <name>ATP</name>
        <dbReference type="ChEBI" id="CHEBI:30616"/>
    </ligand>
</feature>
<accession>A0A239VBW4</accession>
<dbReference type="NCBIfam" id="NF004679">
    <property type="entry name" value="PRK06019.1-5"/>
    <property type="match status" value="1"/>
</dbReference>
<dbReference type="Proteomes" id="UP000242637">
    <property type="component" value="Chromosome 1"/>
</dbReference>
<comment type="pathway">
    <text evidence="4">Purine metabolism; IMP biosynthesis via de novo pathway; 5-amino-1-(5-phospho-D-ribosyl)imidazole-4-carboxylate from 5-amino-1-(5-phospho-D-ribosyl)imidazole (N5-CAIR route): step 1/2.</text>
</comment>
<evidence type="ECO:0000256" key="1">
    <source>
        <dbReference type="ARBA" id="ARBA00022741"/>
    </source>
</evidence>
<dbReference type="Gene3D" id="3.40.50.20">
    <property type="match status" value="1"/>
</dbReference>
<evidence type="ECO:0000256" key="3">
    <source>
        <dbReference type="ARBA" id="ARBA00022840"/>
    </source>
</evidence>
<dbReference type="Gene3D" id="3.30.1490.20">
    <property type="entry name" value="ATP-grasp fold, A domain"/>
    <property type="match status" value="1"/>
</dbReference>
<proteinExistence type="inferred from homology"/>
<evidence type="ECO:0000256" key="4">
    <source>
        <dbReference type="HAMAP-Rule" id="MF_01928"/>
    </source>
</evidence>
<feature type="binding site" evidence="4">
    <location>
        <position position="158"/>
    </location>
    <ligand>
        <name>ATP</name>
        <dbReference type="ChEBI" id="CHEBI:30616"/>
    </ligand>
</feature>
<dbReference type="KEGG" id="dco:SAMEA4475696_0784"/>
<dbReference type="PANTHER" id="PTHR11609:SF5">
    <property type="entry name" value="PHOSPHORIBOSYLAMINOIMIDAZOLE CARBOXYLASE"/>
    <property type="match status" value="1"/>
</dbReference>
<dbReference type="InterPro" id="IPR011761">
    <property type="entry name" value="ATP-grasp"/>
</dbReference>
<dbReference type="Pfam" id="PF22660">
    <property type="entry name" value="RS_preATP-grasp-like"/>
    <property type="match status" value="1"/>
</dbReference>
<keyword evidence="2 4" id="KW-0658">Purine biosynthesis</keyword>
<dbReference type="InterPro" id="IPR005875">
    <property type="entry name" value="PurK"/>
</dbReference>
<dbReference type="GO" id="GO:0004638">
    <property type="term" value="F:phosphoribosylaminoimidazole carboxylase activity"/>
    <property type="evidence" value="ECO:0007669"/>
    <property type="project" value="InterPro"/>
</dbReference>
<dbReference type="EMBL" id="LT906453">
    <property type="protein sequence ID" value="SNV19691.1"/>
    <property type="molecule type" value="Genomic_DNA"/>
</dbReference>
<feature type="binding site" evidence="4">
    <location>
        <begin position="215"/>
        <end position="218"/>
    </location>
    <ligand>
        <name>ATP</name>
        <dbReference type="ChEBI" id="CHEBI:30616"/>
    </ligand>
</feature>
<dbReference type="GO" id="GO:0005524">
    <property type="term" value="F:ATP binding"/>
    <property type="evidence" value="ECO:0007669"/>
    <property type="project" value="UniProtKB-UniRule"/>
</dbReference>
<keyword evidence="1 4" id="KW-0547">Nucleotide-binding</keyword>
<evidence type="ECO:0000256" key="2">
    <source>
        <dbReference type="ARBA" id="ARBA00022755"/>
    </source>
</evidence>
<dbReference type="InterPro" id="IPR016185">
    <property type="entry name" value="PreATP-grasp_dom_sf"/>
</dbReference>
<dbReference type="InterPro" id="IPR013815">
    <property type="entry name" value="ATP_grasp_subdomain_1"/>
</dbReference>
<dbReference type="EC" id="6.3.4.18" evidence="4"/>
<gene>
    <name evidence="4 6" type="primary">purK</name>
    <name evidence="6" type="ORF">SAMEA4475696_00784</name>
</gene>
<dbReference type="OrthoDB" id="9804625at2"/>